<feature type="domain" description="NodB homology" evidence="3">
    <location>
        <begin position="16"/>
        <end position="215"/>
    </location>
</feature>
<evidence type="ECO:0000256" key="1">
    <source>
        <dbReference type="ARBA" id="ARBA00004613"/>
    </source>
</evidence>
<evidence type="ECO:0000313" key="4">
    <source>
        <dbReference type="EMBL" id="PZT57091.1"/>
    </source>
</evidence>
<protein>
    <submittedName>
        <fullName evidence="4">Polysaccharide deacetylase</fullName>
    </submittedName>
</protein>
<dbReference type="RefSeq" id="WP_111268913.1">
    <property type="nucleotide sequence ID" value="NZ_QKWW01000011.1"/>
</dbReference>
<evidence type="ECO:0000259" key="3">
    <source>
        <dbReference type="PROSITE" id="PS51677"/>
    </source>
</evidence>
<organism evidence="4 5">
    <name type="scientific">Paenibacillus silvae</name>
    <dbReference type="NCBI Taxonomy" id="1325358"/>
    <lineage>
        <taxon>Bacteria</taxon>
        <taxon>Bacillati</taxon>
        <taxon>Bacillota</taxon>
        <taxon>Bacilli</taxon>
        <taxon>Bacillales</taxon>
        <taxon>Paenibacillaceae</taxon>
        <taxon>Paenibacillus</taxon>
    </lineage>
</organism>
<proteinExistence type="predicted"/>
<comment type="subcellular location">
    <subcellularLocation>
        <location evidence="1">Secreted</location>
    </subcellularLocation>
</comment>
<dbReference type="GO" id="GO:0005975">
    <property type="term" value="P:carbohydrate metabolic process"/>
    <property type="evidence" value="ECO:0007669"/>
    <property type="project" value="InterPro"/>
</dbReference>
<dbReference type="CDD" id="cd10967">
    <property type="entry name" value="CE4_GLA_like_6s"/>
    <property type="match status" value="1"/>
</dbReference>
<dbReference type="InterPro" id="IPR011330">
    <property type="entry name" value="Glyco_hydro/deAcase_b/a-brl"/>
</dbReference>
<name>A0A2W6NMR6_9BACL</name>
<dbReference type="AlphaFoldDB" id="A0A2W6NMR6"/>
<dbReference type="Pfam" id="PF01522">
    <property type="entry name" value="Polysacc_deac_1"/>
    <property type="match status" value="1"/>
</dbReference>
<evidence type="ECO:0000256" key="2">
    <source>
        <dbReference type="ARBA" id="ARBA00022729"/>
    </source>
</evidence>
<gene>
    <name evidence="4" type="ORF">DN757_03640</name>
</gene>
<dbReference type="SUPFAM" id="SSF88713">
    <property type="entry name" value="Glycoside hydrolase/deacetylase"/>
    <property type="match status" value="1"/>
</dbReference>
<dbReference type="Gene3D" id="3.20.20.370">
    <property type="entry name" value="Glycoside hydrolase/deacetylase"/>
    <property type="match status" value="1"/>
</dbReference>
<dbReference type="InterPro" id="IPR002509">
    <property type="entry name" value="NODB_dom"/>
</dbReference>
<dbReference type="PANTHER" id="PTHR34216">
    <property type="match status" value="1"/>
</dbReference>
<keyword evidence="2" id="KW-0732">Signal</keyword>
<evidence type="ECO:0000313" key="5">
    <source>
        <dbReference type="Proteomes" id="UP000249204"/>
    </source>
</evidence>
<accession>A0A2W6NMR6</accession>
<dbReference type="PANTHER" id="PTHR34216:SF3">
    <property type="entry name" value="POLY-BETA-1,6-N-ACETYL-D-GLUCOSAMINE N-DEACETYLASE"/>
    <property type="match status" value="1"/>
</dbReference>
<dbReference type="EMBL" id="QKWW01000011">
    <property type="protein sequence ID" value="PZT57091.1"/>
    <property type="molecule type" value="Genomic_DNA"/>
</dbReference>
<dbReference type="GO" id="GO:0016810">
    <property type="term" value="F:hydrolase activity, acting on carbon-nitrogen (but not peptide) bonds"/>
    <property type="evidence" value="ECO:0007669"/>
    <property type="project" value="InterPro"/>
</dbReference>
<dbReference type="GO" id="GO:0005576">
    <property type="term" value="C:extracellular region"/>
    <property type="evidence" value="ECO:0007669"/>
    <property type="project" value="UniProtKB-SubCell"/>
</dbReference>
<dbReference type="InterPro" id="IPR051398">
    <property type="entry name" value="Polysacch_Deacetylase"/>
</dbReference>
<dbReference type="Proteomes" id="UP000249204">
    <property type="component" value="Unassembled WGS sequence"/>
</dbReference>
<sequence length="272" mass="31001">MGHRIQYDRYPGGVMKALTLSYDDGVVHDRRLVDICNRYGLKATFNLNSGLLGKAGRIEVEEVATLYAGHEVAVHTVTHPTLPYVPNELLVEEIMQDRAALERLAGYPVRGMAYPNGGYDRALSTKLAWLGIDYARTVESHGRFTLPEQPLEWHPTCHHNDVSSYTERFLQHTKTGTPLLLYVWGHSYEFNDNDNWEIIEQFGQQIGGRDDIWYATNREIIAYWTAVQRLECSADRSIIHNPSAISVWFTADQQVLEVRGGETLRLGERIQV</sequence>
<dbReference type="PROSITE" id="PS51677">
    <property type="entry name" value="NODB"/>
    <property type="match status" value="1"/>
</dbReference>
<reference evidence="4 5" key="1">
    <citation type="submission" date="2018-06" db="EMBL/GenBank/DDBJ databases">
        <title>Isolation of heavy metals resistant Paenibacillus silvae NC2 from Gold-Copper mine in ZiJin, China.</title>
        <authorList>
            <person name="Xu J."/>
            <person name="Mazhar H.S."/>
            <person name="Rensing C."/>
        </authorList>
    </citation>
    <scope>NUCLEOTIDE SEQUENCE [LARGE SCALE GENOMIC DNA]</scope>
    <source>
        <strain evidence="4 5">NC2</strain>
    </source>
</reference>
<comment type="caution">
    <text evidence="4">The sequence shown here is derived from an EMBL/GenBank/DDBJ whole genome shotgun (WGS) entry which is preliminary data.</text>
</comment>